<evidence type="ECO:0000256" key="1">
    <source>
        <dbReference type="SAM" id="MobiDB-lite"/>
    </source>
</evidence>
<comment type="caution">
    <text evidence="2">The sequence shown here is derived from an EMBL/GenBank/DDBJ whole genome shotgun (WGS) entry which is preliminary data.</text>
</comment>
<feature type="compositionally biased region" description="Basic and acidic residues" evidence="1">
    <location>
        <begin position="1"/>
        <end position="14"/>
    </location>
</feature>
<dbReference type="AlphaFoldDB" id="A0A1J5P1Y8"/>
<feature type="region of interest" description="Disordered" evidence="1">
    <location>
        <begin position="1"/>
        <end position="118"/>
    </location>
</feature>
<feature type="compositionally biased region" description="Polar residues" evidence="1">
    <location>
        <begin position="77"/>
        <end position="86"/>
    </location>
</feature>
<feature type="compositionally biased region" description="Basic residues" evidence="1">
    <location>
        <begin position="109"/>
        <end position="118"/>
    </location>
</feature>
<feature type="compositionally biased region" description="Basic and acidic residues" evidence="1">
    <location>
        <begin position="61"/>
        <end position="73"/>
    </location>
</feature>
<name>A0A1J5P1Y8_9ZZZZ</name>
<sequence length="118" mass="13150">MPLGLRREGADQEGHGYAAQHGNQDHRRAPEGRRREPVRVVAKRDMPREEEIVHQADQVAEQDRAHAGDDAKRHGQQRQPQETQSFAVLAFQKAAGQGRFRRVGGSGGRGRHAGSIKF</sequence>
<accession>A0A1J5P1Y8</accession>
<evidence type="ECO:0000313" key="2">
    <source>
        <dbReference type="EMBL" id="OIQ64624.1"/>
    </source>
</evidence>
<protein>
    <submittedName>
        <fullName evidence="2">Uncharacterized protein</fullName>
    </submittedName>
</protein>
<feature type="compositionally biased region" description="Basic and acidic residues" evidence="1">
    <location>
        <begin position="23"/>
        <end position="54"/>
    </location>
</feature>
<proteinExistence type="predicted"/>
<gene>
    <name evidence="2" type="ORF">GALL_538250</name>
</gene>
<dbReference type="EMBL" id="MLJW01007969">
    <property type="protein sequence ID" value="OIQ64624.1"/>
    <property type="molecule type" value="Genomic_DNA"/>
</dbReference>
<organism evidence="2">
    <name type="scientific">mine drainage metagenome</name>
    <dbReference type="NCBI Taxonomy" id="410659"/>
    <lineage>
        <taxon>unclassified sequences</taxon>
        <taxon>metagenomes</taxon>
        <taxon>ecological metagenomes</taxon>
    </lineage>
</organism>
<reference evidence="2" key="1">
    <citation type="submission" date="2016-10" db="EMBL/GenBank/DDBJ databases">
        <title>Sequence of Gallionella enrichment culture.</title>
        <authorList>
            <person name="Poehlein A."/>
            <person name="Muehling M."/>
            <person name="Daniel R."/>
        </authorList>
    </citation>
    <scope>NUCLEOTIDE SEQUENCE</scope>
</reference>